<feature type="transmembrane region" description="Helical" evidence="7">
    <location>
        <begin position="475"/>
        <end position="496"/>
    </location>
</feature>
<keyword evidence="4 7" id="KW-1133">Transmembrane helix</keyword>
<evidence type="ECO:0000256" key="1">
    <source>
        <dbReference type="ARBA" id="ARBA00004651"/>
    </source>
</evidence>
<keyword evidence="11" id="KW-1185">Reference proteome</keyword>
<dbReference type="PANTHER" id="PTHR30572:SF4">
    <property type="entry name" value="ABC TRANSPORTER PERMEASE YTRF"/>
    <property type="match status" value="1"/>
</dbReference>
<reference evidence="10 11" key="1">
    <citation type="submission" date="2016-10" db="EMBL/GenBank/DDBJ databases">
        <authorList>
            <person name="de Groot N.N."/>
        </authorList>
    </citation>
    <scope>NUCLEOTIDE SEQUENCE [LARGE SCALE GENOMIC DNA]</scope>
    <source>
        <strain evidence="10 11">GAS232</strain>
    </source>
</reference>
<evidence type="ECO:0000256" key="3">
    <source>
        <dbReference type="ARBA" id="ARBA00022692"/>
    </source>
</evidence>
<dbReference type="GO" id="GO:0022857">
    <property type="term" value="F:transmembrane transporter activity"/>
    <property type="evidence" value="ECO:0007669"/>
    <property type="project" value="TreeGrafter"/>
</dbReference>
<name>A0A1G7J1U3_9BACT</name>
<dbReference type="InterPro" id="IPR003838">
    <property type="entry name" value="ABC3_permease_C"/>
</dbReference>
<evidence type="ECO:0000256" key="6">
    <source>
        <dbReference type="ARBA" id="ARBA00038076"/>
    </source>
</evidence>
<feature type="transmembrane region" description="Helical" evidence="7">
    <location>
        <begin position="378"/>
        <end position="401"/>
    </location>
</feature>
<dbReference type="InterPro" id="IPR047928">
    <property type="entry name" value="Perm_prefix_1"/>
</dbReference>
<evidence type="ECO:0000256" key="4">
    <source>
        <dbReference type="ARBA" id="ARBA00022989"/>
    </source>
</evidence>
<dbReference type="InterPro" id="IPR025857">
    <property type="entry name" value="MacB_PCD"/>
</dbReference>
<dbReference type="NCBIfam" id="NF038403">
    <property type="entry name" value="perm_prefix_1"/>
    <property type="match status" value="1"/>
</dbReference>
<feature type="transmembrane region" description="Helical" evidence="7">
    <location>
        <begin position="96"/>
        <end position="118"/>
    </location>
</feature>
<dbReference type="RefSeq" id="WP_083344711.1">
    <property type="nucleotide sequence ID" value="NZ_LT629690.1"/>
</dbReference>
<evidence type="ECO:0000256" key="5">
    <source>
        <dbReference type="ARBA" id="ARBA00023136"/>
    </source>
</evidence>
<dbReference type="Pfam" id="PF02687">
    <property type="entry name" value="FtsX"/>
    <property type="match status" value="2"/>
</dbReference>
<feature type="domain" description="ABC3 transporter permease C-terminal" evidence="8">
    <location>
        <begin position="800"/>
        <end position="913"/>
    </location>
</feature>
<feature type="transmembrane region" description="Helical" evidence="7">
    <location>
        <begin position="429"/>
        <end position="455"/>
    </location>
</feature>
<dbReference type="PANTHER" id="PTHR30572">
    <property type="entry name" value="MEMBRANE COMPONENT OF TRANSPORTER-RELATED"/>
    <property type="match status" value="1"/>
</dbReference>
<keyword evidence="3 7" id="KW-0812">Transmembrane</keyword>
<dbReference type="Proteomes" id="UP000182427">
    <property type="component" value="Chromosome I"/>
</dbReference>
<accession>A0A1G7J1U3</accession>
<evidence type="ECO:0000256" key="2">
    <source>
        <dbReference type="ARBA" id="ARBA00022475"/>
    </source>
</evidence>
<dbReference type="AlphaFoldDB" id="A0A1G7J1U3"/>
<gene>
    <name evidence="10" type="ORF">SAMN05444167_1659</name>
</gene>
<evidence type="ECO:0000259" key="8">
    <source>
        <dbReference type="Pfam" id="PF02687"/>
    </source>
</evidence>
<dbReference type="Pfam" id="PF12704">
    <property type="entry name" value="MacB_PCD"/>
    <property type="match status" value="2"/>
</dbReference>
<comment type="similarity">
    <text evidence="6">Belongs to the ABC-4 integral membrane protein family.</text>
</comment>
<proteinExistence type="inferred from homology"/>
<dbReference type="EMBL" id="LT629690">
    <property type="protein sequence ID" value="SDF18853.1"/>
    <property type="molecule type" value="Genomic_DNA"/>
</dbReference>
<sequence length="920" mass="99318">MPMLSNLIRGLKSLLRSDNVERDLDDELQGFLDESIADKQRRGHSPQQAEHLARVEMGSTNTVKHHIRSVGWETHMENLLQDLRYAIRTLLRSPGFTAVAILSLALGIGANTAIFTLLRQVVMQQLPVRNPQELFAFGIGQSGGILGGVDMGTADLFTYDFARHLQKDPGPFQGIAAYSSFAPMVNVRIPGLASAVQAPGKLVTGNFFQVLQAAPLLGRTIESYDATAPGSNAVAVISYHFWMQSLSANTDAVGKSITVNGLPFTIVGVMPEPFHDLKQGARQNDFWFPVTMASTIMMQPDILHPDHFFLDMVARRNPQNALSADQQWLDRQIRTEVRTASGTNIPPAREQEIEHLTVRLTPADKGLSYLRSRYRDSLLILAVIVGVVLLIACANLANFLLARAIARQREVTTRLALGSSRGRILGQSILEALLLSLTGGALGLGVAFLATRALIAFVMHGVPASILSAHPEASVLAFTFAISVIAGLLFGLAPALQFARSSNATTLAPGARTSASSDGNSARFWPKALITVQVVLALLLLVVAGLFIRTLRNLQSQDLGFERTHLLVAQIQPDIAGYTPERLPALNQRLLETIAAVPGVRSVALADGPPISTSSWRSSFHPSGYTPAPREEVGATLRRVTGQYFETTGNEIIGGRSINPTDTATSMKVAVINQALADKYYPHGNAIGQTLQIDLDTPGAWRIVGIARNSRSLDLRSAPEPLVYLPLFQLTGTEGKGTLNSIAPTVLVRTAGEPSDMTHSLRNAIVSVDPNLPLLQVHTIQEHLGDFTSTETLISRLTLAFAVLAVLLAAIGLYGVMSFNVTRRTNEIGIRMALGASNSGVQWMVLRESLLLLLGGLLLGLPLTLITARLLRSQLYQMSPFDPIVFAAATLGIAAVTIVSAWLPSRRAAAIDPMVALRYE</sequence>
<evidence type="ECO:0000259" key="9">
    <source>
        <dbReference type="Pfam" id="PF12704"/>
    </source>
</evidence>
<dbReference type="NCBIfam" id="TIGR03434">
    <property type="entry name" value="ADOP"/>
    <property type="match status" value="1"/>
</dbReference>
<feature type="transmembrane region" description="Helical" evidence="7">
    <location>
        <begin position="883"/>
        <end position="903"/>
    </location>
</feature>
<feature type="domain" description="MacB-like periplasmic core" evidence="9">
    <location>
        <begin position="534"/>
        <end position="750"/>
    </location>
</feature>
<protein>
    <submittedName>
        <fullName evidence="10">Duplicated orphan permease</fullName>
    </submittedName>
</protein>
<feature type="transmembrane region" description="Helical" evidence="7">
    <location>
        <begin position="851"/>
        <end position="871"/>
    </location>
</feature>
<comment type="subcellular location">
    <subcellularLocation>
        <location evidence="1">Cell membrane</location>
        <topology evidence="1">Multi-pass membrane protein</topology>
    </subcellularLocation>
</comment>
<dbReference type="InterPro" id="IPR050250">
    <property type="entry name" value="Macrolide_Exporter_MacB"/>
</dbReference>
<keyword evidence="5 7" id="KW-0472">Membrane</keyword>
<feature type="domain" description="MacB-like periplasmic core" evidence="9">
    <location>
        <begin position="97"/>
        <end position="348"/>
    </location>
</feature>
<feature type="domain" description="ABC3 transporter permease C-terminal" evidence="8">
    <location>
        <begin position="383"/>
        <end position="501"/>
    </location>
</feature>
<evidence type="ECO:0000313" key="11">
    <source>
        <dbReference type="Proteomes" id="UP000182427"/>
    </source>
</evidence>
<dbReference type="GO" id="GO:0005886">
    <property type="term" value="C:plasma membrane"/>
    <property type="evidence" value="ECO:0007669"/>
    <property type="project" value="UniProtKB-SubCell"/>
</dbReference>
<dbReference type="OrthoDB" id="100547at2"/>
<dbReference type="InterPro" id="IPR017800">
    <property type="entry name" value="ADOP"/>
</dbReference>
<keyword evidence="2" id="KW-1003">Cell membrane</keyword>
<evidence type="ECO:0000313" key="10">
    <source>
        <dbReference type="EMBL" id="SDF18853.1"/>
    </source>
</evidence>
<organism evidence="10 11">
    <name type="scientific">Terriglobus roseus</name>
    <dbReference type="NCBI Taxonomy" id="392734"/>
    <lineage>
        <taxon>Bacteria</taxon>
        <taxon>Pseudomonadati</taxon>
        <taxon>Acidobacteriota</taxon>
        <taxon>Terriglobia</taxon>
        <taxon>Terriglobales</taxon>
        <taxon>Acidobacteriaceae</taxon>
        <taxon>Terriglobus</taxon>
    </lineage>
</organism>
<feature type="transmembrane region" description="Helical" evidence="7">
    <location>
        <begin position="797"/>
        <end position="816"/>
    </location>
</feature>
<evidence type="ECO:0000256" key="7">
    <source>
        <dbReference type="SAM" id="Phobius"/>
    </source>
</evidence>
<feature type="transmembrane region" description="Helical" evidence="7">
    <location>
        <begin position="528"/>
        <end position="548"/>
    </location>
</feature>